<dbReference type="Proteomes" id="UP000293519">
    <property type="component" value="Unassembled WGS sequence"/>
</dbReference>
<organism evidence="4 5">
    <name type="scientific">Microcella putealis</name>
    <dbReference type="NCBI Taxonomy" id="337005"/>
    <lineage>
        <taxon>Bacteria</taxon>
        <taxon>Bacillati</taxon>
        <taxon>Actinomycetota</taxon>
        <taxon>Actinomycetes</taxon>
        <taxon>Micrococcales</taxon>
        <taxon>Microbacteriaceae</taxon>
        <taxon>Microcella</taxon>
    </lineage>
</organism>
<keyword evidence="2" id="KW-0732">Signal</keyword>
<feature type="chain" id="PRO_5020527053" evidence="2">
    <location>
        <begin position="44"/>
        <end position="406"/>
    </location>
</feature>
<feature type="region of interest" description="Disordered" evidence="1">
    <location>
        <begin position="49"/>
        <end position="77"/>
    </location>
</feature>
<evidence type="ECO:0000256" key="2">
    <source>
        <dbReference type="SAM" id="SignalP"/>
    </source>
</evidence>
<proteinExistence type="predicted"/>
<feature type="domain" description="Glucose/Sorbosone dehydrogenase" evidence="3">
    <location>
        <begin position="95"/>
        <end position="388"/>
    </location>
</feature>
<dbReference type="AlphaFoldDB" id="A0A4Q7LS21"/>
<reference evidence="4 5" key="1">
    <citation type="journal article" date="2015" name="Stand. Genomic Sci.">
        <title>Genomic Encyclopedia of Bacterial and Archaeal Type Strains, Phase III: the genomes of soil and plant-associated and newly described type strains.</title>
        <authorList>
            <person name="Whitman W.B."/>
            <person name="Woyke T."/>
            <person name="Klenk H.P."/>
            <person name="Zhou Y."/>
            <person name="Lilburn T.G."/>
            <person name="Beck B.J."/>
            <person name="De Vos P."/>
            <person name="Vandamme P."/>
            <person name="Eisen J.A."/>
            <person name="Garrity G."/>
            <person name="Hugenholtz P."/>
            <person name="Kyrpides N.C."/>
        </authorList>
    </citation>
    <scope>NUCLEOTIDE SEQUENCE [LARGE SCALE GENOMIC DNA]</scope>
    <source>
        <strain evidence="4 5">CV2</strain>
    </source>
</reference>
<dbReference type="PANTHER" id="PTHR19328">
    <property type="entry name" value="HEDGEHOG-INTERACTING PROTEIN"/>
    <property type="match status" value="1"/>
</dbReference>
<evidence type="ECO:0000256" key="1">
    <source>
        <dbReference type="SAM" id="MobiDB-lite"/>
    </source>
</evidence>
<evidence type="ECO:0000259" key="3">
    <source>
        <dbReference type="Pfam" id="PF07995"/>
    </source>
</evidence>
<evidence type="ECO:0000313" key="4">
    <source>
        <dbReference type="EMBL" id="RZS56439.1"/>
    </source>
</evidence>
<gene>
    <name evidence="4" type="ORF">EV141_1903</name>
</gene>
<accession>A0A4Q7LS21</accession>
<sequence>MGEATASTRAIRQGAAMSIRPHRRTAAVAATTAALALVIAACAAEPEASTPSAAPRPAPSEVPAPSPSETAAADPGLTGFVLPAGEVDALVTGLAAPWSVAPLENGSVLISERDSARIHEVMAAGAVRELATVPGVVPGGEGGLHGLAVHEGDGATTLFIYVTASGDNRVLRGEVTGEPGALQLGELTPVITGIPKARTHNGGRLAIGPDEKLYVTTGDAQVLEAAQDPASLAGKILRLELDGSVPADNPTAGSPVYSLGHRNPQGIAFDREGQLWAAEFGQNTWDELNRIEPGANYGWPIVEGIGGDDRFVDPVQQWATSEASPSGLAIAGDTLFLAGLRGQRLLAVDIANPGASTPVFAGEFGRIRDALLGPDGRLWFVTNNTDGRGEPGLEDDRLLAVELAPA</sequence>
<dbReference type="InterPro" id="IPR011041">
    <property type="entry name" value="Quinoprot_gluc/sorb_DH_b-prop"/>
</dbReference>
<dbReference type="EMBL" id="SGWW01000003">
    <property type="protein sequence ID" value="RZS56439.1"/>
    <property type="molecule type" value="Genomic_DNA"/>
</dbReference>
<dbReference type="Gene3D" id="2.120.10.30">
    <property type="entry name" value="TolB, C-terminal domain"/>
    <property type="match status" value="1"/>
</dbReference>
<dbReference type="PANTHER" id="PTHR19328:SF13">
    <property type="entry name" value="HIPL1 PROTEIN"/>
    <property type="match status" value="1"/>
</dbReference>
<dbReference type="Pfam" id="PF07995">
    <property type="entry name" value="GSDH"/>
    <property type="match status" value="1"/>
</dbReference>
<evidence type="ECO:0000313" key="5">
    <source>
        <dbReference type="Proteomes" id="UP000293519"/>
    </source>
</evidence>
<dbReference type="SUPFAM" id="SSF50952">
    <property type="entry name" value="Soluble quinoprotein glucose dehydrogenase"/>
    <property type="match status" value="1"/>
</dbReference>
<keyword evidence="5" id="KW-1185">Reference proteome</keyword>
<comment type="caution">
    <text evidence="4">The sequence shown here is derived from an EMBL/GenBank/DDBJ whole genome shotgun (WGS) entry which is preliminary data.</text>
</comment>
<feature type="signal peptide" evidence="2">
    <location>
        <begin position="1"/>
        <end position="43"/>
    </location>
</feature>
<protein>
    <submittedName>
        <fullName evidence="4">Glucose/arabinose dehydrogenase</fullName>
    </submittedName>
</protein>
<dbReference type="InterPro" id="IPR012938">
    <property type="entry name" value="Glc/Sorbosone_DH"/>
</dbReference>
<name>A0A4Q7LS21_9MICO</name>
<dbReference type="InterPro" id="IPR011042">
    <property type="entry name" value="6-blade_b-propeller_TolB-like"/>
</dbReference>
<feature type="compositionally biased region" description="Pro residues" evidence="1">
    <location>
        <begin position="54"/>
        <end position="66"/>
    </location>
</feature>